<gene>
    <name evidence="1" type="ORF">CLAFUR5_09053</name>
</gene>
<evidence type="ECO:0000313" key="1">
    <source>
        <dbReference type="EMBL" id="UJO22050.1"/>
    </source>
</evidence>
<dbReference type="OMA" id="IDWNSAT"/>
<accession>A0A9Q8PGF9</accession>
<dbReference type="OrthoDB" id="4850726at2759"/>
<dbReference type="KEGG" id="ffu:CLAFUR5_09053"/>
<evidence type="ECO:0000313" key="2">
    <source>
        <dbReference type="Proteomes" id="UP000756132"/>
    </source>
</evidence>
<dbReference type="PANTHER" id="PTHR24148:SF64">
    <property type="entry name" value="HETEROKARYON INCOMPATIBILITY DOMAIN-CONTAINING PROTEIN"/>
    <property type="match status" value="1"/>
</dbReference>
<dbReference type="RefSeq" id="XP_047766416.1">
    <property type="nucleotide sequence ID" value="XM_047908201.1"/>
</dbReference>
<dbReference type="Proteomes" id="UP000756132">
    <property type="component" value="Chromosome 9"/>
</dbReference>
<proteinExistence type="predicted"/>
<reference evidence="1" key="1">
    <citation type="submission" date="2021-12" db="EMBL/GenBank/DDBJ databases">
        <authorList>
            <person name="Zaccaron A."/>
            <person name="Stergiopoulos I."/>
        </authorList>
    </citation>
    <scope>NUCLEOTIDE SEQUENCE</scope>
    <source>
        <strain evidence="1">Race5_Kim</strain>
    </source>
</reference>
<reference evidence="1" key="2">
    <citation type="journal article" date="2022" name="Microb. Genom.">
        <title>A chromosome-scale genome assembly of the tomato pathogen Cladosporium fulvum reveals a compartmentalized genome architecture and the presence of a dispensable chromosome.</title>
        <authorList>
            <person name="Zaccaron A.Z."/>
            <person name="Chen L.H."/>
            <person name="Samaras A."/>
            <person name="Stergiopoulos I."/>
        </authorList>
    </citation>
    <scope>NUCLEOTIDE SEQUENCE</scope>
    <source>
        <strain evidence="1">Race5_Kim</strain>
    </source>
</reference>
<organism evidence="1 2">
    <name type="scientific">Passalora fulva</name>
    <name type="common">Tomato leaf mold</name>
    <name type="synonym">Cladosporium fulvum</name>
    <dbReference type="NCBI Taxonomy" id="5499"/>
    <lineage>
        <taxon>Eukaryota</taxon>
        <taxon>Fungi</taxon>
        <taxon>Dikarya</taxon>
        <taxon>Ascomycota</taxon>
        <taxon>Pezizomycotina</taxon>
        <taxon>Dothideomycetes</taxon>
        <taxon>Dothideomycetidae</taxon>
        <taxon>Mycosphaerellales</taxon>
        <taxon>Mycosphaerellaceae</taxon>
        <taxon>Fulvia</taxon>
    </lineage>
</organism>
<dbReference type="InterPro" id="IPR052895">
    <property type="entry name" value="HetReg/Transcr_Mod"/>
</dbReference>
<dbReference type="GeneID" id="71988931"/>
<dbReference type="AlphaFoldDB" id="A0A9Q8PGF9"/>
<name>A0A9Q8PGF9_PASFU</name>
<dbReference type="EMBL" id="CP090171">
    <property type="protein sequence ID" value="UJO22050.1"/>
    <property type="molecule type" value="Genomic_DNA"/>
</dbReference>
<protein>
    <submittedName>
        <fullName evidence="1">Uncharacterized protein</fullName>
    </submittedName>
</protein>
<sequence length="355" mass="39682">MPHYEDANIGLEELRSTLPEIAKHKDDPQQSTLIQLKSSQATDPKDRASEVLAIFKQAGLAAPKLNEYMTAPQWYTGLTRSLVTQRASLNWLSLAATPHSTKSLPSWVIDWNSATDEDQHWLDLVSLENKAQQTSTMRSATRGSVYDERRDAITNPELSVHGSIMSKVQAFVEPETDMKEPLAVAKWIICLQECFLGTSRDKIIDKLVDAHLISQLRLKPDDEPAIMQQQRKNIEVAYDLTSELGLAGLNDPDFAKKAHAKGFKDFREQDLDRSKFETFFVTDDGDSGFCFGANMEVEDVVTLVKGCDSPLILRPDELEEGVYTFVGAATIEGMMDSEAWPDDIEDGDLEELILA</sequence>
<keyword evidence="2" id="KW-1185">Reference proteome</keyword>
<dbReference type="PANTHER" id="PTHR24148">
    <property type="entry name" value="ANKYRIN REPEAT DOMAIN-CONTAINING PROTEIN 39 HOMOLOG-RELATED"/>
    <property type="match status" value="1"/>
</dbReference>